<accession>A0A2A5T7D5</accession>
<keyword evidence="2" id="KW-1185">Reference proteome</keyword>
<dbReference type="AlphaFoldDB" id="A0A2A5T7D5"/>
<proteinExistence type="predicted"/>
<protein>
    <submittedName>
        <fullName evidence="1">Uncharacterized protein</fullName>
    </submittedName>
</protein>
<evidence type="ECO:0000313" key="1">
    <source>
        <dbReference type="EMBL" id="PCS24057.1"/>
    </source>
</evidence>
<dbReference type="Proteomes" id="UP000219020">
    <property type="component" value="Unassembled WGS sequence"/>
</dbReference>
<name>A0A2A5T7D5_9GAMM</name>
<dbReference type="EMBL" id="NBYY01000006">
    <property type="protein sequence ID" value="PCS24057.1"/>
    <property type="molecule type" value="Genomic_DNA"/>
</dbReference>
<organism evidence="1 2">
    <name type="scientific">Candidatus Enterovibrio escicola</name>
    <dbReference type="NCBI Taxonomy" id="1927127"/>
    <lineage>
        <taxon>Bacteria</taxon>
        <taxon>Pseudomonadati</taxon>
        <taxon>Pseudomonadota</taxon>
        <taxon>Gammaproteobacteria</taxon>
        <taxon>Vibrionales</taxon>
        <taxon>Vibrionaceae</taxon>
        <taxon>Enterovibrio</taxon>
    </lineage>
</organism>
<sequence>MPLFLSYRELKRYSNNCAYYPKIAQDLLTYNRQRAKKYKIQQIKEILFIC</sequence>
<evidence type="ECO:0000313" key="2">
    <source>
        <dbReference type="Proteomes" id="UP000219020"/>
    </source>
</evidence>
<gene>
    <name evidence="1" type="ORF">BTN49_0250</name>
</gene>
<reference evidence="2" key="1">
    <citation type="submission" date="2017-04" db="EMBL/GenBank/DDBJ databases">
        <title>Genome evolution of the luminous symbionts of deep sea anglerfish.</title>
        <authorList>
            <person name="Hendry T.A."/>
        </authorList>
    </citation>
    <scope>NUCLEOTIDE SEQUENCE [LARGE SCALE GENOMIC DNA]</scope>
</reference>
<comment type="caution">
    <text evidence="1">The sequence shown here is derived from an EMBL/GenBank/DDBJ whole genome shotgun (WGS) entry which is preliminary data.</text>
</comment>